<dbReference type="GO" id="GO:0005524">
    <property type="term" value="F:ATP binding"/>
    <property type="evidence" value="ECO:0007669"/>
    <property type="project" value="UniProtKB-KW"/>
</dbReference>
<gene>
    <name evidence="10" type="ORF">IQ230_16955</name>
</gene>
<evidence type="ECO:0000313" key="11">
    <source>
        <dbReference type="Proteomes" id="UP000651156"/>
    </source>
</evidence>
<dbReference type="Pfam" id="PF00005">
    <property type="entry name" value="ABC_tran"/>
    <property type="match status" value="1"/>
</dbReference>
<dbReference type="Gene3D" id="3.40.50.300">
    <property type="entry name" value="P-loop containing nucleotide triphosphate hydrolases"/>
    <property type="match status" value="1"/>
</dbReference>
<keyword evidence="4 10" id="KW-0067">ATP-binding</keyword>
<evidence type="ECO:0000259" key="9">
    <source>
        <dbReference type="PROSITE" id="PS50929"/>
    </source>
</evidence>
<proteinExistence type="predicted"/>
<dbReference type="PROSITE" id="PS00211">
    <property type="entry name" value="ABC_TRANSPORTER_1"/>
    <property type="match status" value="1"/>
</dbReference>
<evidence type="ECO:0000313" key="10">
    <source>
        <dbReference type="EMBL" id="MBE9192009.1"/>
    </source>
</evidence>
<dbReference type="InterPro" id="IPR036640">
    <property type="entry name" value="ABC1_TM_sf"/>
</dbReference>
<feature type="domain" description="ABC transporter" evidence="8">
    <location>
        <begin position="352"/>
        <end position="586"/>
    </location>
</feature>
<dbReference type="InterPro" id="IPR027417">
    <property type="entry name" value="P-loop_NTPase"/>
</dbReference>
<organism evidence="10 11">
    <name type="scientific">Gloeocapsopsis crepidinum LEGE 06123</name>
    <dbReference type="NCBI Taxonomy" id="588587"/>
    <lineage>
        <taxon>Bacteria</taxon>
        <taxon>Bacillati</taxon>
        <taxon>Cyanobacteriota</taxon>
        <taxon>Cyanophyceae</taxon>
        <taxon>Oscillatoriophycideae</taxon>
        <taxon>Chroococcales</taxon>
        <taxon>Chroococcaceae</taxon>
        <taxon>Gloeocapsopsis</taxon>
    </lineage>
</organism>
<keyword evidence="11" id="KW-1185">Reference proteome</keyword>
<protein>
    <submittedName>
        <fullName evidence="10">ABC transporter ATP-binding protein</fullName>
    </submittedName>
</protein>
<dbReference type="InterPro" id="IPR003593">
    <property type="entry name" value="AAA+_ATPase"/>
</dbReference>
<feature type="domain" description="ABC transmembrane type-1" evidence="9">
    <location>
        <begin position="37"/>
        <end position="318"/>
    </location>
</feature>
<name>A0ABR9UUT5_9CHRO</name>
<dbReference type="EMBL" id="JADEWN010000044">
    <property type="protein sequence ID" value="MBE9192009.1"/>
    <property type="molecule type" value="Genomic_DNA"/>
</dbReference>
<evidence type="ECO:0000256" key="6">
    <source>
        <dbReference type="ARBA" id="ARBA00023136"/>
    </source>
</evidence>
<keyword evidence="3" id="KW-0547">Nucleotide-binding</keyword>
<evidence type="ECO:0000256" key="5">
    <source>
        <dbReference type="ARBA" id="ARBA00022989"/>
    </source>
</evidence>
<feature type="transmembrane region" description="Helical" evidence="7">
    <location>
        <begin position="37"/>
        <end position="60"/>
    </location>
</feature>
<dbReference type="RefSeq" id="WP_193933389.1">
    <property type="nucleotide sequence ID" value="NZ_CAWPMZ010000077.1"/>
</dbReference>
<evidence type="ECO:0000256" key="7">
    <source>
        <dbReference type="SAM" id="Phobius"/>
    </source>
</evidence>
<dbReference type="InterPro" id="IPR039421">
    <property type="entry name" value="Type_1_exporter"/>
</dbReference>
<dbReference type="InterPro" id="IPR003439">
    <property type="entry name" value="ABC_transporter-like_ATP-bd"/>
</dbReference>
<dbReference type="Gene3D" id="1.20.1560.10">
    <property type="entry name" value="ABC transporter type 1, transmembrane domain"/>
    <property type="match status" value="1"/>
</dbReference>
<evidence type="ECO:0000256" key="3">
    <source>
        <dbReference type="ARBA" id="ARBA00022741"/>
    </source>
</evidence>
<comment type="caution">
    <text evidence="10">The sequence shown here is derived from an EMBL/GenBank/DDBJ whole genome shotgun (WGS) entry which is preliminary data.</text>
</comment>
<feature type="transmembrane region" description="Helical" evidence="7">
    <location>
        <begin position="72"/>
        <end position="90"/>
    </location>
</feature>
<dbReference type="InterPro" id="IPR011527">
    <property type="entry name" value="ABC1_TM_dom"/>
</dbReference>
<evidence type="ECO:0000259" key="8">
    <source>
        <dbReference type="PROSITE" id="PS50893"/>
    </source>
</evidence>
<feature type="transmembrane region" description="Helical" evidence="7">
    <location>
        <begin position="177"/>
        <end position="197"/>
    </location>
</feature>
<dbReference type="PANTHER" id="PTHR43394:SF1">
    <property type="entry name" value="ATP-BINDING CASSETTE SUB-FAMILY B MEMBER 10, MITOCHONDRIAL"/>
    <property type="match status" value="1"/>
</dbReference>
<evidence type="ECO:0000256" key="4">
    <source>
        <dbReference type="ARBA" id="ARBA00022840"/>
    </source>
</evidence>
<evidence type="ECO:0000256" key="1">
    <source>
        <dbReference type="ARBA" id="ARBA00004651"/>
    </source>
</evidence>
<accession>A0ABR9UUT5</accession>
<keyword evidence="5 7" id="KW-1133">Transmembrane helix</keyword>
<dbReference type="SUPFAM" id="SSF52540">
    <property type="entry name" value="P-loop containing nucleoside triphosphate hydrolases"/>
    <property type="match status" value="1"/>
</dbReference>
<dbReference type="PROSITE" id="PS50893">
    <property type="entry name" value="ABC_TRANSPORTER_2"/>
    <property type="match status" value="1"/>
</dbReference>
<dbReference type="SMART" id="SM00382">
    <property type="entry name" value="AAA"/>
    <property type="match status" value="1"/>
</dbReference>
<keyword evidence="6 7" id="KW-0472">Membrane</keyword>
<reference evidence="10 11" key="1">
    <citation type="submission" date="2020-10" db="EMBL/GenBank/DDBJ databases">
        <authorList>
            <person name="Castelo-Branco R."/>
            <person name="Eusebio N."/>
            <person name="Adriana R."/>
            <person name="Vieira A."/>
            <person name="Brugerolle De Fraissinette N."/>
            <person name="Rezende De Castro R."/>
            <person name="Schneider M.P."/>
            <person name="Vasconcelos V."/>
            <person name="Leao P.N."/>
        </authorList>
    </citation>
    <scope>NUCLEOTIDE SEQUENCE [LARGE SCALE GENOMIC DNA]</scope>
    <source>
        <strain evidence="10 11">LEGE 06123</strain>
    </source>
</reference>
<sequence>MRSPSPLVASEQKASQQLPTLRRFLGYLQPYRKEVPVALGLVATGAASQSLGPFLVGWSIDNLIAQGNLQGLLLMLVLLVGVYVGGITAIRAQIIRVGWIVQRLLAQLRQDIFIKVQSLPISFFDQSESGDLMSRLLNDVSVVNQAFGQTIAQMLGNLFSLAGIVIAMFLINLRLGLVSNLVVPLMLVTTSLFSRWARKRFRVTRQTIGELSTKIEEDISSVREAQAFNRVRLNIAEFKALNAANRDANVDAVAITAAFLPSIDFLNTLATAGVLAYGGYLAVTGAATIGTVTAFLLYVQQFFRPIQILSQFYTQAQSALAAVERIFMLLDEPAQLKDAPDAIAMPPIRGEVTFEQVSFGYNPNQLVLKEVNLRAKPGQTIALVGPTGAGKSTIINLILRYYDVTSGAIKIDGIDIRKVTQASLRKQIGLVLQDNILFSGTVAENIAFGRPDATQAEIEAAAQVANVHEFITSLPQGYATLLGARGANLSKGQRQLMSIARAVLVNPRILILDEATSSIDTRTEALVQDAIDRLLTERTSFVIAHRLSTVTKADQVLVIQQGQIIESGTHAELVAHGGVYANLYALQLGAA</sequence>
<dbReference type="SUPFAM" id="SSF90123">
    <property type="entry name" value="ABC transporter transmembrane region"/>
    <property type="match status" value="1"/>
</dbReference>
<feature type="transmembrane region" description="Helical" evidence="7">
    <location>
        <begin position="274"/>
        <end position="299"/>
    </location>
</feature>
<comment type="subcellular location">
    <subcellularLocation>
        <location evidence="1">Cell membrane</location>
        <topology evidence="1">Multi-pass membrane protein</topology>
    </subcellularLocation>
</comment>
<feature type="transmembrane region" description="Helical" evidence="7">
    <location>
        <begin position="154"/>
        <end position="171"/>
    </location>
</feature>
<dbReference type="Pfam" id="PF00664">
    <property type="entry name" value="ABC_membrane"/>
    <property type="match status" value="1"/>
</dbReference>
<dbReference type="PANTHER" id="PTHR43394">
    <property type="entry name" value="ATP-DEPENDENT PERMEASE MDL1, MITOCHONDRIAL"/>
    <property type="match status" value="1"/>
</dbReference>
<dbReference type="Proteomes" id="UP000651156">
    <property type="component" value="Unassembled WGS sequence"/>
</dbReference>
<evidence type="ECO:0000256" key="2">
    <source>
        <dbReference type="ARBA" id="ARBA00022692"/>
    </source>
</evidence>
<dbReference type="CDD" id="cd18545">
    <property type="entry name" value="ABC_6TM_YknV_like"/>
    <property type="match status" value="1"/>
</dbReference>
<dbReference type="PROSITE" id="PS50929">
    <property type="entry name" value="ABC_TM1F"/>
    <property type="match status" value="1"/>
</dbReference>
<dbReference type="InterPro" id="IPR017871">
    <property type="entry name" value="ABC_transporter-like_CS"/>
</dbReference>
<keyword evidence="2 7" id="KW-0812">Transmembrane</keyword>